<feature type="region of interest" description="Disordered" evidence="2">
    <location>
        <begin position="517"/>
        <end position="536"/>
    </location>
</feature>
<dbReference type="AlphaFoldDB" id="A0AAQ3R9D9"/>
<protein>
    <submittedName>
        <fullName evidence="3">ARP5-Actin-related protein</fullName>
    </submittedName>
</protein>
<evidence type="ECO:0000313" key="3">
    <source>
        <dbReference type="EMBL" id="WPH02909.1"/>
    </source>
</evidence>
<dbReference type="FunFam" id="3.30.420.40:FF:000139">
    <property type="entry name" value="Chromatin remodeling complex subunit (Arp5)"/>
    <property type="match status" value="1"/>
</dbReference>
<reference evidence="3 4" key="1">
    <citation type="submission" date="2023-11" db="EMBL/GenBank/DDBJ databases">
        <title>An acidophilic fungus is an integral part of prey digestion in a carnivorous sundew plant.</title>
        <authorList>
            <person name="Tsai I.J."/>
        </authorList>
    </citation>
    <scope>NUCLEOTIDE SEQUENCE [LARGE SCALE GENOMIC DNA]</scope>
    <source>
        <strain evidence="3">169a</strain>
    </source>
</reference>
<feature type="region of interest" description="Disordered" evidence="2">
    <location>
        <begin position="386"/>
        <end position="412"/>
    </location>
</feature>
<accession>A0AAQ3R9D9</accession>
<comment type="similarity">
    <text evidence="1">Belongs to the actin family.</text>
</comment>
<organism evidence="3 4">
    <name type="scientific">Acrodontium crateriforme</name>
    <dbReference type="NCBI Taxonomy" id="150365"/>
    <lineage>
        <taxon>Eukaryota</taxon>
        <taxon>Fungi</taxon>
        <taxon>Dikarya</taxon>
        <taxon>Ascomycota</taxon>
        <taxon>Pezizomycotina</taxon>
        <taxon>Dothideomycetes</taxon>
        <taxon>Dothideomycetidae</taxon>
        <taxon>Mycosphaerellales</taxon>
        <taxon>Teratosphaeriaceae</taxon>
        <taxon>Acrodontium</taxon>
    </lineage>
</organism>
<dbReference type="Pfam" id="PF00022">
    <property type="entry name" value="Actin"/>
    <property type="match status" value="2"/>
</dbReference>
<gene>
    <name evidence="3" type="ORF">R9X50_00577900</name>
</gene>
<dbReference type="CDD" id="cd10211">
    <property type="entry name" value="ASKHA_NBD_Arp5"/>
    <property type="match status" value="1"/>
</dbReference>
<keyword evidence="4" id="KW-1185">Reference proteome</keyword>
<dbReference type="Gene3D" id="3.90.640.10">
    <property type="entry name" value="Actin, Chain A, domain 4"/>
    <property type="match status" value="2"/>
</dbReference>
<feature type="region of interest" description="Disordered" evidence="2">
    <location>
        <begin position="1"/>
        <end position="22"/>
    </location>
</feature>
<dbReference type="SMART" id="SM00268">
    <property type="entry name" value="ACTIN"/>
    <property type="match status" value="1"/>
</dbReference>
<evidence type="ECO:0000256" key="1">
    <source>
        <dbReference type="RuleBase" id="RU000487"/>
    </source>
</evidence>
<dbReference type="Proteomes" id="UP001303373">
    <property type="component" value="Chromosome 9"/>
</dbReference>
<dbReference type="SUPFAM" id="SSF53067">
    <property type="entry name" value="Actin-like ATPase domain"/>
    <property type="match status" value="2"/>
</dbReference>
<name>A0AAQ3R9D9_9PEZI</name>
<proteinExistence type="inferred from homology"/>
<dbReference type="FunFam" id="3.30.420.40:FF:000058">
    <property type="entry name" value="Putative actin-related protein 5"/>
    <property type="match status" value="1"/>
</dbReference>
<feature type="compositionally biased region" description="Basic and acidic residues" evidence="2">
    <location>
        <begin position="386"/>
        <end position="395"/>
    </location>
</feature>
<sequence length="752" mass="85979">MPHYTVPVISQSGRNSPKPPVEHLYPVSEPPYHGQLPTDTSTYRASSSSTAIVIDNGSSSIRAGWQTDASPRLQFPPVMARYTDRKLNRKLTFVGSEIYFDGTARGQAKNIYEPGSNIINNWDVLEGALDYIFIKLGIPGRDGVVDRPVVMTEPLANLGYSRRITNEIFYELYNVPSVAYGVDSLFSFNYNGGKTGLVLSSANTSTHLIPVVDRQPLISHATRLDWGRSHCVEYLTRLLKTKYPGLLTAGKVTDTQIEDLVRSHCYISQDYDNEMVHFLDWTGLEDRDHIVQLPFQEKEVIQKTEEEIRRAEEKRREGGRRLQEQAAKMRLEKLVRKEQELEWYKQLQQQVQDATTKKEVRALLEDEEFRDESHLDRKIKEMEKSIRKQRNKDVGDMEEEPEEPPTYPLLDIPDEELDEDEIKAKRAQRLLKSNHDARARAKAEKAAEKARQDEIKRLDDEHREKHFDDWVEERRAARSALVQQIKDRERLKAELGNRKSQASQMRMKHIANLASDTPIGRKRRRGGGDDDGFGADDADWMIYREIQAGKNEDDEDDEDEDIGTQLKAIEAQLLEHDPQFTEQSTADAQRDWTKSLVHAFVRGPWPFDPESAAESSQFHLNVERIRVPEVVFQPSIAGVDQAGIVEIAEDMLTQRLASNPARDLLLKDIFVTGGYTLFQGFEERLRNDLRAIMPIDAVLNVRKAKDPVLDAWKGAARWANSAESKPAFVSKAEYLEKGSDYIREHALGNVYP</sequence>
<dbReference type="FunFam" id="3.90.640.10:FF:000054">
    <property type="entry name" value="Actin-like ATPase domain-containing protein"/>
    <property type="match status" value="1"/>
</dbReference>
<evidence type="ECO:0000256" key="2">
    <source>
        <dbReference type="SAM" id="MobiDB-lite"/>
    </source>
</evidence>
<dbReference type="InterPro" id="IPR043129">
    <property type="entry name" value="ATPase_NBD"/>
</dbReference>
<dbReference type="PANTHER" id="PTHR11937">
    <property type="entry name" value="ACTIN"/>
    <property type="match status" value="1"/>
</dbReference>
<evidence type="ECO:0000313" key="4">
    <source>
        <dbReference type="Proteomes" id="UP001303373"/>
    </source>
</evidence>
<dbReference type="EMBL" id="CP138588">
    <property type="protein sequence ID" value="WPH02909.1"/>
    <property type="molecule type" value="Genomic_DNA"/>
</dbReference>
<dbReference type="Gene3D" id="3.30.420.40">
    <property type="match status" value="4"/>
</dbReference>
<dbReference type="InterPro" id="IPR004000">
    <property type="entry name" value="Actin"/>
</dbReference>